<dbReference type="Proteomes" id="UP001207468">
    <property type="component" value="Unassembled WGS sequence"/>
</dbReference>
<reference evidence="1" key="1">
    <citation type="submission" date="2021-03" db="EMBL/GenBank/DDBJ databases">
        <title>Evolutionary priming and transition to the ectomycorrhizal habit in an iconic lineage of mushroom-forming fungi: is preadaptation a requirement?</title>
        <authorList>
            <consortium name="DOE Joint Genome Institute"/>
            <person name="Looney B.P."/>
            <person name="Miyauchi S."/>
            <person name="Morin E."/>
            <person name="Drula E."/>
            <person name="Courty P.E."/>
            <person name="Chicoki N."/>
            <person name="Fauchery L."/>
            <person name="Kohler A."/>
            <person name="Kuo A."/>
            <person name="LaButti K."/>
            <person name="Pangilinan J."/>
            <person name="Lipzen A."/>
            <person name="Riley R."/>
            <person name="Andreopoulos W."/>
            <person name="He G."/>
            <person name="Johnson J."/>
            <person name="Barry K.W."/>
            <person name="Grigoriev I.V."/>
            <person name="Nagy L."/>
            <person name="Hibbett D."/>
            <person name="Henrissat B."/>
            <person name="Matheny P.B."/>
            <person name="Labbe J."/>
            <person name="Martin A.F."/>
        </authorList>
    </citation>
    <scope>NUCLEOTIDE SEQUENCE</scope>
    <source>
        <strain evidence="1">BPL698</strain>
    </source>
</reference>
<evidence type="ECO:0000313" key="2">
    <source>
        <dbReference type="Proteomes" id="UP001207468"/>
    </source>
</evidence>
<keyword evidence="2" id="KW-1185">Reference proteome</keyword>
<gene>
    <name evidence="1" type="ORF">F5148DRAFT_1154795</name>
</gene>
<dbReference type="EMBL" id="JAGFNK010001145">
    <property type="protein sequence ID" value="KAI9434408.1"/>
    <property type="molecule type" value="Genomic_DNA"/>
</dbReference>
<name>A0ACC0TRV2_9AGAM</name>
<evidence type="ECO:0000313" key="1">
    <source>
        <dbReference type="EMBL" id="KAI9434408.1"/>
    </source>
</evidence>
<accession>A0ACC0TRV2</accession>
<comment type="caution">
    <text evidence="1">The sequence shown here is derived from an EMBL/GenBank/DDBJ whole genome shotgun (WGS) entry which is preliminary data.</text>
</comment>
<proteinExistence type="predicted"/>
<protein>
    <submittedName>
        <fullName evidence="1">Uncharacterized protein</fullName>
    </submittedName>
</protein>
<organism evidence="1 2">
    <name type="scientific">Russula earlei</name>
    <dbReference type="NCBI Taxonomy" id="71964"/>
    <lineage>
        <taxon>Eukaryota</taxon>
        <taxon>Fungi</taxon>
        <taxon>Dikarya</taxon>
        <taxon>Basidiomycota</taxon>
        <taxon>Agaricomycotina</taxon>
        <taxon>Agaricomycetes</taxon>
        <taxon>Russulales</taxon>
        <taxon>Russulaceae</taxon>
        <taxon>Russula</taxon>
    </lineage>
</organism>
<sequence>MSRDQGLGAFIANPLGFVARQLPSANENRGNLRLDDAHRIAIEYESVIDPKDREAIESTITQSRLFSSWNHLIVSDVRQCEGDEDGTGFEAGHREVPTSEGVSQSCHACAKICQWDTLGAPPPYLAAADPMFQSVANVTKSLYRCYLSCKEVFPTPMQKREWAAVVWCEASVRTGTYPGPLFELDWFTIDGMKLLSDMKENIRHTVETSYRFDATESIGYNATRAKELLSEMAFIHGVRLSPSRRHLNGGTRHPYRHPLIQKAIITLWFKNKSDDGMTFREHFSPLPIPAMALVLVVIQCCIDEWAEGTRKESSWDETRFKSEYLSHIKALAEFQESDGGGSGDPLEVIRSDLLENASDHVGMTDTQDDTATEAFQQVDLPIYNGIPIPKLSVIEDEG</sequence>